<dbReference type="AlphaFoldDB" id="A0ABD4ZA90"/>
<sequence>MILDDIANYLPRKIDREKHRRLYINKEYIDSDKLKRIEDLVIKAFRKTIIEILISKGYVIQKEFMKNPENLGPDPDMLWFIIYGDNDIGVVIADSLFHTLNENDVNNYVNQFSKNIKLAGFEPIFCEFTSLESHSREYLMKRVFYAKLKYLK</sequence>
<evidence type="ECO:0000313" key="1">
    <source>
        <dbReference type="EMBL" id="MDK6029478.1"/>
    </source>
</evidence>
<proteinExistence type="predicted"/>
<protein>
    <submittedName>
        <fullName evidence="1">Uncharacterized protein</fullName>
    </submittedName>
</protein>
<reference evidence="1 2" key="1">
    <citation type="submission" date="2023-05" db="EMBL/GenBank/DDBJ databases">
        <title>A new hyperthermophilic archaea 'Ignisphaera cupida' sp. nov. and description of the family 'Ignisphaeraceae' fam. nov.</title>
        <authorList>
            <person name="Podosokorskaya O.A."/>
            <person name="Elcheninov A.G."/>
            <person name="Klukina A."/>
            <person name="Merkel A.Y."/>
        </authorList>
    </citation>
    <scope>NUCLEOTIDE SEQUENCE [LARGE SCALE GENOMIC DNA]</scope>
    <source>
        <strain evidence="1 2">4213-co</strain>
    </source>
</reference>
<organism evidence="1 2">
    <name type="scientific">Ignisphaera cupida</name>
    <dbReference type="NCBI Taxonomy" id="3050454"/>
    <lineage>
        <taxon>Archaea</taxon>
        <taxon>Thermoproteota</taxon>
        <taxon>Thermoprotei</taxon>
        <taxon>Desulfurococcales</taxon>
        <taxon>Desulfurococcaceae</taxon>
        <taxon>Ignisphaera</taxon>
    </lineage>
</organism>
<evidence type="ECO:0000313" key="2">
    <source>
        <dbReference type="Proteomes" id="UP001529235"/>
    </source>
</evidence>
<accession>A0ABD4ZA90</accession>
<dbReference type="RefSeq" id="WP_285274465.1">
    <property type="nucleotide sequence ID" value="NZ_JASNVW010000009.1"/>
</dbReference>
<gene>
    <name evidence="1" type="ORF">QPL79_08890</name>
</gene>
<keyword evidence="2" id="KW-1185">Reference proteome</keyword>
<dbReference type="Proteomes" id="UP001529235">
    <property type="component" value="Unassembled WGS sequence"/>
</dbReference>
<comment type="caution">
    <text evidence="1">The sequence shown here is derived from an EMBL/GenBank/DDBJ whole genome shotgun (WGS) entry which is preliminary data.</text>
</comment>
<dbReference type="EMBL" id="JASNVW010000009">
    <property type="protein sequence ID" value="MDK6029478.1"/>
    <property type="molecule type" value="Genomic_DNA"/>
</dbReference>
<name>A0ABD4ZA90_9CREN</name>